<dbReference type="Proteomes" id="UP000013525">
    <property type="component" value="Unassembled WGS sequence"/>
</dbReference>
<dbReference type="GO" id="GO:0018741">
    <property type="term" value="F:linear primary-alkylsulfatase activity"/>
    <property type="evidence" value="ECO:0007669"/>
    <property type="project" value="TreeGrafter"/>
</dbReference>
<dbReference type="Pfam" id="PF14864">
    <property type="entry name" value="Alkyl_sulf_C"/>
    <property type="match status" value="1"/>
</dbReference>
<dbReference type="AlphaFoldDB" id="R7WSB5"/>
<dbReference type="InterPro" id="IPR036527">
    <property type="entry name" value="SCP2_sterol-bd_dom_sf"/>
</dbReference>
<sequence length="108" mass="11464">MIIDSLAVQVDGPKAAESDFTMDWNVTDDDSRVRLTLSNGALTHRTDRPEAPITGTSDATLTLSKRQLLGALSGQGLGDITVAGDEDVFGRLLALLVTPDPRFAIVTP</sequence>
<gene>
    <name evidence="2" type="ORF">Rrhod_1737</name>
</gene>
<dbReference type="PATRIC" id="fig|1273125.3.peg.1674"/>
<protein>
    <recommendedName>
        <fullName evidence="1">Alkyl sulfatase C-terminal domain-containing protein</fullName>
    </recommendedName>
</protein>
<feature type="domain" description="Alkyl sulfatase C-terminal" evidence="1">
    <location>
        <begin position="1"/>
        <end position="108"/>
    </location>
</feature>
<dbReference type="Gene3D" id="3.30.1050.10">
    <property type="entry name" value="SCP2 sterol-binding domain"/>
    <property type="match status" value="1"/>
</dbReference>
<accession>R7WSB5</accession>
<dbReference type="EMBL" id="APMY01000059">
    <property type="protein sequence ID" value="EOM76824.1"/>
    <property type="molecule type" value="Genomic_DNA"/>
</dbReference>
<proteinExistence type="predicted"/>
<name>R7WSB5_9NOCA</name>
<dbReference type="PANTHER" id="PTHR43223:SF1">
    <property type="entry name" value="ALKYL_ARYL-SULFATASE BDS1"/>
    <property type="match status" value="1"/>
</dbReference>
<dbReference type="GO" id="GO:0018909">
    <property type="term" value="P:dodecyl sulfate metabolic process"/>
    <property type="evidence" value="ECO:0007669"/>
    <property type="project" value="TreeGrafter"/>
</dbReference>
<comment type="caution">
    <text evidence="2">The sequence shown here is derived from an EMBL/GenBank/DDBJ whole genome shotgun (WGS) entry which is preliminary data.</text>
</comment>
<keyword evidence="3" id="KW-1185">Reference proteome</keyword>
<dbReference type="PANTHER" id="PTHR43223">
    <property type="entry name" value="ALKYL/ARYL-SULFATASE"/>
    <property type="match status" value="1"/>
</dbReference>
<dbReference type="eggNOG" id="COG2015">
    <property type="taxonomic scope" value="Bacteria"/>
</dbReference>
<evidence type="ECO:0000313" key="2">
    <source>
        <dbReference type="EMBL" id="EOM76824.1"/>
    </source>
</evidence>
<organism evidence="2 3">
    <name type="scientific">Rhodococcus rhodnii LMG 5362</name>
    <dbReference type="NCBI Taxonomy" id="1273125"/>
    <lineage>
        <taxon>Bacteria</taxon>
        <taxon>Bacillati</taxon>
        <taxon>Actinomycetota</taxon>
        <taxon>Actinomycetes</taxon>
        <taxon>Mycobacteriales</taxon>
        <taxon>Nocardiaceae</taxon>
        <taxon>Rhodococcus</taxon>
    </lineage>
</organism>
<evidence type="ECO:0000259" key="1">
    <source>
        <dbReference type="Pfam" id="PF14864"/>
    </source>
</evidence>
<dbReference type="SUPFAM" id="SSF55718">
    <property type="entry name" value="SCP-like"/>
    <property type="match status" value="1"/>
</dbReference>
<dbReference type="InterPro" id="IPR052195">
    <property type="entry name" value="Bact_Alkyl/Aryl-Sulfatase"/>
</dbReference>
<evidence type="ECO:0000313" key="3">
    <source>
        <dbReference type="Proteomes" id="UP000013525"/>
    </source>
</evidence>
<reference evidence="2 3" key="1">
    <citation type="journal article" date="2013" name="Genome Announc.">
        <title>Draft Genome Sequence of Rhodococcus rhodnii Strain LMG5362, a Symbiont of Rhodnius prolixus (Hemiptera, Reduviidae, Triatominae), the Principle Vector of Trypanosoma cruzi.</title>
        <authorList>
            <person name="Pachebat J.A."/>
            <person name="van Keulen G."/>
            <person name="Whitten M.M."/>
            <person name="Girdwood S."/>
            <person name="Del Sol R."/>
            <person name="Dyson P.J."/>
            <person name="Facey P.D."/>
        </authorList>
    </citation>
    <scope>NUCLEOTIDE SEQUENCE [LARGE SCALE GENOMIC DNA]</scope>
    <source>
        <strain evidence="2 3">LMG 5362</strain>
    </source>
</reference>
<dbReference type="InterPro" id="IPR029229">
    <property type="entry name" value="Alkyl_sulf_C"/>
</dbReference>